<name>A0A8J8WAC9_9EURO</name>
<sequence>MTKVRLHEAQGSLNGRKRKPSNSDLEIEQQPIALPKDARARKKITRACDSCKSKKTKCTGTLPCARCMRHSLPCDYTAYYSRGLPPEPIPATPDSVRPKPAGTRNFRSGSRVFRVSGPEEISEQRRAKIKVGDLPDHGNISRKGSPQDSPEPGCTDLEGNYIGPASGISFIKRVGARLRRDELSQNIIQVDDNLQSTASPLTSGDKPYPGHSEATFSLPPFTVAMELVTVYFDFSMVTYRFLHHGRVQEWAQQLYAEQFSASNLPIGVMATRAAIVLMIFAVGSLHADTLPSTEFTQSERWFAAAKHVMTFESGPPSLETIQVRLIQCFYLLSSSRANECWYCFGTALQVVTAMGLHRRRATKRAGKPVSTFELEMQKRVFWSVYTLDKYLSIMFGRPRLLHDEDIDQELPDGLRDEDFQEDESTHPGEKTDNMMTASVLHFRLGRILAEFSRQLYSINQQSQGSMFAKVPRLTRELEEWRESVPPILKNVPSSSLPPTLRRQSQVLRLGYNHAMIHATRSFLLVDACDPKYPAPSRLAIENHVNKCVRAAKDVMTLIDDLAQQKVIIQSFWFTHYVTFCAVLVAYIYIIQQRCKADNAQATTAAQDELNAEDIQSLFLLTESSQRYLAEATRTNCPSRRYSTILAELRKEVHRQLDSKGQLKANPLPALTGTGAIQDFEPTREKSSTTDEHSMNQVAITKDVGGDLPSTSDIGFSSDLDPDFSFLEDLEGSTWWTQLDSWIDAIRWCGHVDHDRPKPNDPDRGCRRAASRPLKGW</sequence>
<evidence type="ECO:0000256" key="2">
    <source>
        <dbReference type="ARBA" id="ARBA00022723"/>
    </source>
</evidence>
<keyword evidence="6" id="KW-0539">Nucleus</keyword>
<dbReference type="GO" id="GO:0005634">
    <property type="term" value="C:nucleus"/>
    <property type="evidence" value="ECO:0007669"/>
    <property type="project" value="UniProtKB-SubCell"/>
</dbReference>
<dbReference type="GO" id="GO:0000981">
    <property type="term" value="F:DNA-binding transcription factor activity, RNA polymerase II-specific"/>
    <property type="evidence" value="ECO:0007669"/>
    <property type="project" value="InterPro"/>
</dbReference>
<feature type="region of interest" description="Disordered" evidence="7">
    <location>
        <begin position="752"/>
        <end position="776"/>
    </location>
</feature>
<evidence type="ECO:0000313" key="11">
    <source>
        <dbReference type="Proteomes" id="UP000631181"/>
    </source>
</evidence>
<keyword evidence="5" id="KW-0804">Transcription</keyword>
<evidence type="ECO:0000256" key="4">
    <source>
        <dbReference type="ARBA" id="ARBA00023125"/>
    </source>
</evidence>
<dbReference type="PROSITE" id="PS00463">
    <property type="entry name" value="ZN2_CY6_FUNGAL_1"/>
    <property type="match status" value="1"/>
</dbReference>
<feature type="domain" description="Zn(2)-C6 fungal-type" evidence="9">
    <location>
        <begin position="47"/>
        <end position="76"/>
    </location>
</feature>
<dbReference type="PROSITE" id="PS50048">
    <property type="entry name" value="ZN2_CY6_FUNGAL_2"/>
    <property type="match status" value="1"/>
</dbReference>
<dbReference type="InterPro" id="IPR051711">
    <property type="entry name" value="Stress_Response_Reg"/>
</dbReference>
<feature type="compositionally biased region" description="Basic and acidic residues" evidence="7">
    <location>
        <begin position="122"/>
        <end position="136"/>
    </location>
</feature>
<keyword evidence="8" id="KW-0472">Membrane</keyword>
<dbReference type="PANTHER" id="PTHR47540">
    <property type="entry name" value="THIAMINE REPRESSIBLE GENES REGULATORY PROTEIN THI5"/>
    <property type="match status" value="1"/>
</dbReference>
<dbReference type="SUPFAM" id="SSF57701">
    <property type="entry name" value="Zn2/Cys6 DNA-binding domain"/>
    <property type="match status" value="1"/>
</dbReference>
<dbReference type="EMBL" id="WIWV01000003">
    <property type="protein sequence ID" value="KAF7719828.1"/>
    <property type="molecule type" value="Genomic_DNA"/>
</dbReference>
<dbReference type="Proteomes" id="UP000631181">
    <property type="component" value="Unassembled WGS sequence"/>
</dbReference>
<evidence type="ECO:0000256" key="8">
    <source>
        <dbReference type="SAM" id="Phobius"/>
    </source>
</evidence>
<keyword evidence="8" id="KW-0812">Transmembrane</keyword>
<dbReference type="CDD" id="cd12148">
    <property type="entry name" value="fungal_TF_MHR"/>
    <property type="match status" value="1"/>
</dbReference>
<dbReference type="GO" id="GO:0008270">
    <property type="term" value="F:zinc ion binding"/>
    <property type="evidence" value="ECO:0007669"/>
    <property type="project" value="InterPro"/>
</dbReference>
<dbReference type="PANTHER" id="PTHR47540:SF3">
    <property type="entry name" value="ZN(II)2CYS6 TRANSCRIPTION FACTOR (EUROFUNG)"/>
    <property type="match status" value="1"/>
</dbReference>
<evidence type="ECO:0000313" key="10">
    <source>
        <dbReference type="EMBL" id="KAF7719828.1"/>
    </source>
</evidence>
<feature type="region of interest" description="Disordered" evidence="7">
    <location>
        <begin position="411"/>
        <end position="431"/>
    </location>
</feature>
<comment type="subcellular location">
    <subcellularLocation>
        <location evidence="1">Nucleus</location>
    </subcellularLocation>
</comment>
<feature type="compositionally biased region" description="Basic and acidic residues" evidence="7">
    <location>
        <begin position="752"/>
        <end position="765"/>
    </location>
</feature>
<keyword evidence="4" id="KW-0238">DNA-binding</keyword>
<comment type="caution">
    <text evidence="10">The sequence shown here is derived from an EMBL/GenBank/DDBJ whole genome shotgun (WGS) entry which is preliminary data.</text>
</comment>
<dbReference type="InterPro" id="IPR007219">
    <property type="entry name" value="XnlR_reg_dom"/>
</dbReference>
<dbReference type="Gene3D" id="4.10.240.10">
    <property type="entry name" value="Zn(2)-C6 fungal-type DNA-binding domain"/>
    <property type="match status" value="1"/>
</dbReference>
<dbReference type="OrthoDB" id="2579025at2759"/>
<dbReference type="CDD" id="cd00067">
    <property type="entry name" value="GAL4"/>
    <property type="match status" value="1"/>
</dbReference>
<feature type="compositionally biased region" description="Basic and acidic residues" evidence="7">
    <location>
        <begin position="412"/>
        <end position="431"/>
    </location>
</feature>
<evidence type="ECO:0000259" key="9">
    <source>
        <dbReference type="PROSITE" id="PS50048"/>
    </source>
</evidence>
<feature type="region of interest" description="Disordered" evidence="7">
    <location>
        <begin position="89"/>
        <end position="158"/>
    </location>
</feature>
<protein>
    <submittedName>
        <fullName evidence="10">Fungal Zn(2)-Cys(6) binuclear cluster domain-containing protein</fullName>
    </submittedName>
</protein>
<dbReference type="SMART" id="SM00906">
    <property type="entry name" value="Fungal_trans"/>
    <property type="match status" value="1"/>
</dbReference>
<dbReference type="GO" id="GO:0043565">
    <property type="term" value="F:sequence-specific DNA binding"/>
    <property type="evidence" value="ECO:0007669"/>
    <property type="project" value="TreeGrafter"/>
</dbReference>
<dbReference type="SMART" id="SM00066">
    <property type="entry name" value="GAL4"/>
    <property type="match status" value="1"/>
</dbReference>
<dbReference type="GO" id="GO:0006351">
    <property type="term" value="P:DNA-templated transcription"/>
    <property type="evidence" value="ECO:0007669"/>
    <property type="project" value="InterPro"/>
</dbReference>
<feature type="transmembrane region" description="Helical" evidence="8">
    <location>
        <begin position="571"/>
        <end position="590"/>
    </location>
</feature>
<accession>A0A8J8WAC9</accession>
<evidence type="ECO:0000256" key="5">
    <source>
        <dbReference type="ARBA" id="ARBA00023163"/>
    </source>
</evidence>
<reference evidence="10" key="1">
    <citation type="journal article" date="2020" name="Front. Microbiol.">
        <title>Gene regulatory networks of Penicillium echinulatum 2HH and Penicillium oxalicum 114-2 inferred by a computational biology approach.</title>
        <authorList>
            <person name="Lenz A.R."/>
            <person name="Galan-Vasquez E."/>
            <person name="Balbinot E."/>
            <person name="De Abreu F.P."/>
            <person name="De Oliveira N.S."/>
            <person name="Da Rosa L.O."/>
            <person name="De Avila E Silva S."/>
            <person name="Camassola M."/>
            <person name="Dillon A.J.P."/>
            <person name="Perez-Rueda E."/>
        </authorList>
    </citation>
    <scope>NUCLEOTIDE SEQUENCE</scope>
    <source>
        <strain evidence="10">S1M29</strain>
    </source>
</reference>
<dbReference type="Pfam" id="PF04082">
    <property type="entry name" value="Fungal_trans"/>
    <property type="match status" value="1"/>
</dbReference>
<dbReference type="AlphaFoldDB" id="A0A8J8WAC9"/>
<dbReference type="InterPro" id="IPR036864">
    <property type="entry name" value="Zn2-C6_fun-type_DNA-bd_sf"/>
</dbReference>
<keyword evidence="3" id="KW-0805">Transcription regulation</keyword>
<gene>
    <name evidence="10" type="ORF">PECM_004616</name>
</gene>
<dbReference type="Pfam" id="PF00172">
    <property type="entry name" value="Zn_clus"/>
    <property type="match status" value="1"/>
</dbReference>
<evidence type="ECO:0000256" key="3">
    <source>
        <dbReference type="ARBA" id="ARBA00023015"/>
    </source>
</evidence>
<keyword evidence="2" id="KW-0479">Metal-binding</keyword>
<keyword evidence="11" id="KW-1185">Reference proteome</keyword>
<dbReference type="GO" id="GO:0045944">
    <property type="term" value="P:positive regulation of transcription by RNA polymerase II"/>
    <property type="evidence" value="ECO:0007669"/>
    <property type="project" value="TreeGrafter"/>
</dbReference>
<dbReference type="InterPro" id="IPR001138">
    <property type="entry name" value="Zn2Cys6_DnaBD"/>
</dbReference>
<proteinExistence type="predicted"/>
<organism evidence="10 11">
    <name type="scientific">Penicillium ucsense</name>
    <dbReference type="NCBI Taxonomy" id="2839758"/>
    <lineage>
        <taxon>Eukaryota</taxon>
        <taxon>Fungi</taxon>
        <taxon>Dikarya</taxon>
        <taxon>Ascomycota</taxon>
        <taxon>Pezizomycotina</taxon>
        <taxon>Eurotiomycetes</taxon>
        <taxon>Eurotiomycetidae</taxon>
        <taxon>Eurotiales</taxon>
        <taxon>Aspergillaceae</taxon>
        <taxon>Penicillium</taxon>
    </lineage>
</organism>
<evidence type="ECO:0000256" key="6">
    <source>
        <dbReference type="ARBA" id="ARBA00023242"/>
    </source>
</evidence>
<evidence type="ECO:0000256" key="1">
    <source>
        <dbReference type="ARBA" id="ARBA00004123"/>
    </source>
</evidence>
<evidence type="ECO:0000256" key="7">
    <source>
        <dbReference type="SAM" id="MobiDB-lite"/>
    </source>
</evidence>
<keyword evidence="8" id="KW-1133">Transmembrane helix</keyword>
<feature type="region of interest" description="Disordered" evidence="7">
    <location>
        <begin position="1"/>
        <end position="28"/>
    </location>
</feature>